<evidence type="ECO:0000259" key="3">
    <source>
        <dbReference type="PROSITE" id="PS50125"/>
    </source>
</evidence>
<dbReference type="CDD" id="cd07302">
    <property type="entry name" value="CHD"/>
    <property type="match status" value="1"/>
</dbReference>
<dbReference type="EMBL" id="AP022590">
    <property type="protein sequence ID" value="BBY39164.1"/>
    <property type="molecule type" value="Genomic_DNA"/>
</dbReference>
<dbReference type="InterPro" id="IPR029787">
    <property type="entry name" value="Nucleotide_cyclase"/>
</dbReference>
<dbReference type="Gene3D" id="3.30.70.1230">
    <property type="entry name" value="Nucleotide cyclase"/>
    <property type="match status" value="1"/>
</dbReference>
<evidence type="ECO:0000313" key="5">
    <source>
        <dbReference type="Proteomes" id="UP000465812"/>
    </source>
</evidence>
<organism evidence="4 5">
    <name type="scientific">Mycobacterium mantenii</name>
    <dbReference type="NCBI Taxonomy" id="560555"/>
    <lineage>
        <taxon>Bacteria</taxon>
        <taxon>Bacillati</taxon>
        <taxon>Actinomycetota</taxon>
        <taxon>Actinomycetes</taxon>
        <taxon>Mycobacteriales</taxon>
        <taxon>Mycobacteriaceae</taxon>
        <taxon>Mycobacterium</taxon>
        <taxon>Mycobacterium avium complex (MAC)</taxon>
    </lineage>
</organism>
<evidence type="ECO:0000256" key="1">
    <source>
        <dbReference type="ARBA" id="ARBA00022741"/>
    </source>
</evidence>
<dbReference type="InterPro" id="IPR041664">
    <property type="entry name" value="AAA_16"/>
</dbReference>
<name>A0ABM7JUB9_MYCNT</name>
<accession>A0ABM7JUB9</accession>
<dbReference type="Pfam" id="PF13191">
    <property type="entry name" value="AAA_16"/>
    <property type="match status" value="1"/>
</dbReference>
<dbReference type="PANTHER" id="PTHR16305">
    <property type="entry name" value="TESTICULAR SOLUBLE ADENYLYL CYCLASE"/>
    <property type="match status" value="1"/>
</dbReference>
<reference evidence="4 5" key="1">
    <citation type="journal article" date="2019" name="Emerg. Microbes Infect.">
        <title>Comprehensive subspecies identification of 175 nontuberculous mycobacteria species based on 7547 genomic profiles.</title>
        <authorList>
            <person name="Matsumoto Y."/>
            <person name="Kinjo T."/>
            <person name="Motooka D."/>
            <person name="Nabeya D."/>
            <person name="Jung N."/>
            <person name="Uechi K."/>
            <person name="Horii T."/>
            <person name="Iida T."/>
            <person name="Fujita J."/>
            <person name="Nakamura S."/>
        </authorList>
    </citation>
    <scope>NUCLEOTIDE SEQUENCE [LARGE SCALE GENOMIC DNA]</scope>
    <source>
        <strain evidence="4 5">JCM 18113</strain>
    </source>
</reference>
<proteinExistence type="predicted"/>
<dbReference type="PANTHER" id="PTHR16305:SF28">
    <property type="entry name" value="GUANYLATE CYCLASE DOMAIN-CONTAINING PROTEIN"/>
    <property type="match status" value="1"/>
</dbReference>
<keyword evidence="1" id="KW-0547">Nucleotide-binding</keyword>
<dbReference type="InterPro" id="IPR001054">
    <property type="entry name" value="A/G_cyclase"/>
</dbReference>
<dbReference type="SMART" id="SM00044">
    <property type="entry name" value="CYCc"/>
    <property type="match status" value="1"/>
</dbReference>
<dbReference type="InterPro" id="IPR027417">
    <property type="entry name" value="P-loop_NTPase"/>
</dbReference>
<protein>
    <submittedName>
        <fullName evidence="4">Cyclase</fullName>
    </submittedName>
</protein>
<dbReference type="SUPFAM" id="SSF52540">
    <property type="entry name" value="P-loop containing nucleoside triphosphate hydrolases"/>
    <property type="match status" value="1"/>
</dbReference>
<dbReference type="SUPFAM" id="SSF55073">
    <property type="entry name" value="Nucleotide cyclase"/>
    <property type="match status" value="1"/>
</dbReference>
<gene>
    <name evidence="4" type="ORF">MMAN_32980</name>
</gene>
<evidence type="ECO:0000256" key="2">
    <source>
        <dbReference type="ARBA" id="ARBA00022840"/>
    </source>
</evidence>
<evidence type="ECO:0000313" key="4">
    <source>
        <dbReference type="EMBL" id="BBY39164.1"/>
    </source>
</evidence>
<keyword evidence="2" id="KW-0067">ATP-binding</keyword>
<keyword evidence="5" id="KW-1185">Reference proteome</keyword>
<sequence length="1279" mass="138135">MRDRDTRAEYKQVTVLFADVVHSMDIAAAVGAERLREVMTSLVDRATAVVRRFGGTVDKFTGDGIMAVFGAPVALEDHAIRACLAALGIQEETARLAAEVKDRDGVELALRIGLNSGQVIAGEVGSTSLRYTTIGEQVGMAQRMESVAPPGGVTLSVSTARLVAGAAALGEPEMVHIKGVDVPVTAYRLRRMEERHRATERAESILVGRRWELSVVEGLLERACGGQGAVVEVVGEPGIGKSRLVREVVALAEVRGAEVFSTFCESHTSQLPFHAVARLLRAAIGVNGLDGEAARARVRDRIPDADREDALLLDDLLGVADPGTAIPAIDPDARRRRLAALVNADRLSRRSPTVYVVEDAHWIDEVSESMLTDFLTEIPQTPSLVLLTYRPEYHGALTRVTGAHTITLAPLSDSDTAALVAHLLGANPSVDALSRRVTERAAGNPFFAEELVRELAERGVLRGEPGAYRSATEVSEVSVPATLQATIAARIDRLDPKAKRTLSAAAVIGSRFGLDLLTELGVEPVVDELVAAQVIDQVSSARQPEYVFHHPLIHSVAYGAQLRSDRSDLHRRVAAAIEAREPESCEENAALIAEHLEAAGDLDAAYGWHMRAATWATNRDINAARLGWQRAAEIADALPAEHPEREAMRIAPRTMLCGTGWRVHASIDGDRFDELRELCSAAGDKASLGIATAGLVVGCAHQDRVREASQLGSEAWALAESIGDATLTVGLSFPVIFGKIESAEWCDVLRWSQTVIDLADGDPSKGNFLVGCPLALAFASRGMARYFLGRSGWLGDLRHGVAMARRADPASYAGVVGYAYLLGIPFGVLRPDDPALDEIENALRIAERTSDDVVVGFIRATLGVALVHRNTIAERDRGQRLLAEVGEVFLSRGHNLSDLPIVEVYSARETARRGDPDAAVPVIRAAADHLFRPGHLLLWGIPATAVLVETLLDRGADGDMAEADDAIGRLAVTPADEGLVMRDVWSAWLRALLARARGDEAAYPLAGRLPRHGESAWLRGTYRVGRGDAVMRCSRFGTGNALRAKGTATDLESLPHGVENASLTLAFAAVREHEPRQARHAARERVPLVEIEAVLGEYATGDVVVNHAEVVLDEREEHVRKCQRRLLPQIHPVDFVEWDLTEFVQEQQVAQEVSHERGQVQHGRPHVDGNNCATGRNVRLVWVFVGEFDVSRAVHDPAARLDRLGRSAPEHQLGRAIAVDGILEVVHDEVVQPSGDRAVLGLGQDSQHEVVRLRGQERAVGGAVPILDFRFVGAVVPVT</sequence>
<dbReference type="PROSITE" id="PS50125">
    <property type="entry name" value="GUANYLATE_CYCLASE_2"/>
    <property type="match status" value="1"/>
</dbReference>
<dbReference type="Proteomes" id="UP000465812">
    <property type="component" value="Chromosome"/>
</dbReference>
<feature type="domain" description="Guanylate cyclase" evidence="3">
    <location>
        <begin position="14"/>
        <end position="145"/>
    </location>
</feature>
<dbReference type="Pfam" id="PF00211">
    <property type="entry name" value="Guanylate_cyc"/>
    <property type="match status" value="1"/>
</dbReference>